<dbReference type="AlphaFoldDB" id="A0A369A8F4"/>
<name>A0A369A8F4_9FLAO</name>
<keyword evidence="1" id="KW-0732">Signal</keyword>
<evidence type="ECO:0000256" key="1">
    <source>
        <dbReference type="SAM" id="SignalP"/>
    </source>
</evidence>
<gene>
    <name evidence="2" type="ORF">DES35_101930</name>
</gene>
<comment type="caution">
    <text evidence="2">The sequence shown here is derived from an EMBL/GenBank/DDBJ whole genome shotgun (WGS) entry which is preliminary data.</text>
</comment>
<evidence type="ECO:0000313" key="2">
    <source>
        <dbReference type="EMBL" id="RCX05642.1"/>
    </source>
</evidence>
<accession>A0A369A8F4</accession>
<keyword evidence="3" id="KW-1185">Reference proteome</keyword>
<organism evidence="2 3">
    <name type="scientific">Schleiferia thermophila</name>
    <dbReference type="NCBI Taxonomy" id="884107"/>
    <lineage>
        <taxon>Bacteria</taxon>
        <taxon>Pseudomonadati</taxon>
        <taxon>Bacteroidota</taxon>
        <taxon>Flavobacteriia</taxon>
        <taxon>Flavobacteriales</taxon>
        <taxon>Schleiferiaceae</taxon>
        <taxon>Schleiferia</taxon>
    </lineage>
</organism>
<dbReference type="RefSeq" id="WP_125039329.1">
    <property type="nucleotide sequence ID" value="NZ_BHZF01000001.1"/>
</dbReference>
<dbReference type="EMBL" id="QPJS01000001">
    <property type="protein sequence ID" value="RCX05642.1"/>
    <property type="molecule type" value="Genomic_DNA"/>
</dbReference>
<dbReference type="Proteomes" id="UP000253517">
    <property type="component" value="Unassembled WGS sequence"/>
</dbReference>
<feature type="signal peptide" evidence="1">
    <location>
        <begin position="1"/>
        <end position="21"/>
    </location>
</feature>
<reference evidence="2 3" key="1">
    <citation type="submission" date="2018-07" db="EMBL/GenBank/DDBJ databases">
        <title>Genomic Encyclopedia of Type Strains, Phase IV (KMG-IV): sequencing the most valuable type-strain genomes for metagenomic binning, comparative biology and taxonomic classification.</title>
        <authorList>
            <person name="Goeker M."/>
        </authorList>
    </citation>
    <scope>NUCLEOTIDE SEQUENCE [LARGE SCALE GENOMIC DNA]</scope>
    <source>
        <strain evidence="2 3">DSM 21410</strain>
    </source>
</reference>
<proteinExistence type="predicted"/>
<evidence type="ECO:0000313" key="3">
    <source>
        <dbReference type="Proteomes" id="UP000253517"/>
    </source>
</evidence>
<protein>
    <submittedName>
        <fullName evidence="2">Uncharacterized protein</fullName>
    </submittedName>
</protein>
<feature type="chain" id="PRO_5016571371" evidence="1">
    <location>
        <begin position="22"/>
        <end position="414"/>
    </location>
</feature>
<sequence length="414" mass="46262">MNTKFYCWLIFLSSIFSLSMAQIKRPIGINISSVGDYSTELVFTDGFKQSRSWISSNADGTGPWNTGVNVPLNVSGYPLQIPYNDGSNPPQIVKTLMLWDIGNAVPTGHYRLKVWGNGQVRLSFGASGTYNCPVDTLVNVTGGGIMLEILSSSVSSPISDIKFIYPDYVNTYEVQKYTNEFLDFLKDFQVIRFMDFTKTNGSAVVQWTDRTPANYYTQAKSTGASWESVIEIANLTKKDIWINIPHKANDLYIYQLATLLHSNLDSSIKVYLEYSNEVWNAAFPQHAECAQMAQSLGYTGPEWERAWKYTVKRSADVFKIFEDVFDNDSRLIKIIPSQATTNGWLSEQLISYFNNPLYNPHGVSANALSIAPYFAGNVADQIVSDGVVNSITTAEIITRMQNSLTEAFSAMIAH</sequence>